<protein>
    <submittedName>
        <fullName evidence="4">Serine-threonine_protein_kinase-like_protein</fullName>
    </submittedName>
</protein>
<dbReference type="Gene3D" id="3.30.200.20">
    <property type="entry name" value="Phosphorylase Kinase, domain 1"/>
    <property type="match status" value="1"/>
</dbReference>
<name>A0A3P3YXE1_LEIBR</name>
<reference evidence="4 5" key="1">
    <citation type="submission" date="2018-09" db="EMBL/GenBank/DDBJ databases">
        <authorList>
            <person name="Peiro R."/>
            <person name="Begona"/>
            <person name="Cbmso G."/>
            <person name="Lopez M."/>
            <person name="Gonzalez S."/>
        </authorList>
    </citation>
    <scope>NUCLEOTIDE SEQUENCE [LARGE SCALE GENOMIC DNA]</scope>
</reference>
<proteinExistence type="predicted"/>
<dbReference type="Proteomes" id="UP000319462">
    <property type="component" value="Chromosome 4"/>
</dbReference>
<dbReference type="PANTHER" id="PTHR24347">
    <property type="entry name" value="SERINE/THREONINE-PROTEIN KINASE"/>
    <property type="match status" value="1"/>
</dbReference>
<feature type="region of interest" description="Disordered" evidence="1">
    <location>
        <begin position="684"/>
        <end position="703"/>
    </location>
</feature>
<keyword evidence="4" id="KW-0808">Transferase</keyword>
<feature type="compositionally biased region" description="Basic and acidic residues" evidence="1">
    <location>
        <begin position="788"/>
        <end position="800"/>
    </location>
</feature>
<sequence length="1383" mass="150180">MIAIVTSGAFHCFFLGGVQCCLVIRLADTCFRAYIGHTRGHLSTITPLVSLHYRTDVVSASWRLITRLVSGPLHSPTPTHPPPALSQRKEATHRIHKAHAQSRTATYEVVHPLPPPLDTRPCYPHSLTLLQPLSLSLCEQFSMYAPASAGNHTSRCSSRNSQAAPKRPRHEGVGWCRVRSGRDDSEGVQVWGVLVSQNPPSRENGLLTYAQRCRCSAAEADAPGKGSARESMNSSSLRDWGEDWLWRRAPPAMRKLYFPACPNSENEYPCAPSSPEPAETSATAPLQHGGDKSHPLPRRLLLPLCGTRGNNCTVSLGRLASNDIGFITNPCVSSVHCTITYHPGSDRRRGAVTAAATAVAAEDKEEAQRATDEATIAVDRGVARLHRSPLSATEAPTSPHPRGGATARSAAAEKQQQPSVNAHVLLSDYSTNGCLVNGRMVGKGCSARLRDGDTVELINAGPRRTADYNLSFVFLSADAWVRWVKEQQRPPEVATTQGADEGTAMTARAARKEPQQRQARQMAARRRALLCRAQWNVEAQVRRMYNHSVDEYYSLDRTHPLGQGTFGAVYRATLRTSASASSQSASLLPTGSGIAAGGSPSWEYIFSSASVSEWPANPAEVARLRDAYIRGKEQQAPATVLRASASAALKATWKAEATTTDPVSQVFAVKIIRKRRMLVEALQQLRQPQPQRTKEGEGSASGVPVSCVQSTAIATTGSAGTVAGTISSAEAAVIEQLLLLETQPDDLAAQRREEWTAGALASLQLADSMPAPLTPFSSLSAWRKSKHTSRDDGASDDRGDAQPSPQQHDREQRRRELIRCLPVALRRTYERELQHRRRQQCEINVLLAVRHLNVTALYEAFDQPDHLALVMEQATGGEVWDLLQTYKRRERGRQAGARMNDSATCGDYDHDDDLVSVGGPLPEFMVKTIIAQVIEAVLYLHTMGIIHRDLKLENLMLHRPCDRYALNALQLQMLIHQLRAYAHQRHASDASTSPTCASHACKENSEAVEFTNPLSVLHTVHIPRHLWPVVKVMDFGLSRVLDHLQTQLFEPTGTPHGFTGTTSQTPPDAEGRSAAVTVATTEAVPERVKLIYSRNDATTSCGTPIYAAPEVTNPALRPDKVGYSAAVDMYSVGVIAYALLTGRAPFPSKKHPRRPDGPPVVDYDAPLCFERRRRRPAVPQDDAGSPGSAAPLPLPRLSSSAARPPVAVACLPPLSVIESVRVVLQERAETSAAPSTASAKAQQWHRHAEAVAAYLYRAEQTDAHAESSAGRSSAASADTFFDVTVEQLCASLTTYADMCASGGLEVDLDRLLYVSADAAATGVEAANASVGRVVSTDGHITEVSLPPVSALGSSFLRGLLEKYPSRRLTAYEALQHPWLRECV</sequence>
<feature type="compositionally biased region" description="Low complexity" evidence="1">
    <location>
        <begin position="1183"/>
        <end position="1196"/>
    </location>
</feature>
<feature type="region of interest" description="Disordered" evidence="1">
    <location>
        <begin position="388"/>
        <end position="418"/>
    </location>
</feature>
<gene>
    <name evidence="4" type="ORF">LBRM2904_04.0800</name>
</gene>
<dbReference type="GO" id="GO:0005524">
    <property type="term" value="F:ATP binding"/>
    <property type="evidence" value="ECO:0007669"/>
    <property type="project" value="InterPro"/>
</dbReference>
<dbReference type="Pfam" id="PF00069">
    <property type="entry name" value="Pkinase"/>
    <property type="match status" value="2"/>
</dbReference>
<keyword evidence="4" id="KW-0418">Kinase</keyword>
<dbReference type="Gene3D" id="1.10.510.10">
    <property type="entry name" value="Transferase(Phosphotransferase) domain 1"/>
    <property type="match status" value="2"/>
</dbReference>
<dbReference type="PROSITE" id="PS00108">
    <property type="entry name" value="PROTEIN_KINASE_ST"/>
    <property type="match status" value="1"/>
</dbReference>
<feature type="region of interest" description="Disordered" evidence="1">
    <location>
        <begin position="1051"/>
        <end position="1070"/>
    </location>
</feature>
<feature type="region of interest" description="Disordered" evidence="1">
    <location>
        <begin position="1175"/>
        <end position="1196"/>
    </location>
</feature>
<feature type="domain" description="Protein kinase" evidence="3">
    <location>
        <begin position="555"/>
        <end position="1379"/>
    </location>
</feature>
<dbReference type="EMBL" id="LS997603">
    <property type="protein sequence ID" value="SYZ62639.1"/>
    <property type="molecule type" value="Genomic_DNA"/>
</dbReference>
<organism evidence="4 5">
    <name type="scientific">Leishmania braziliensis MHOM/BR/75/M2904</name>
    <dbReference type="NCBI Taxonomy" id="420245"/>
    <lineage>
        <taxon>Eukaryota</taxon>
        <taxon>Discoba</taxon>
        <taxon>Euglenozoa</taxon>
        <taxon>Kinetoplastea</taxon>
        <taxon>Metakinetoplastina</taxon>
        <taxon>Trypanosomatida</taxon>
        <taxon>Trypanosomatidae</taxon>
        <taxon>Leishmaniinae</taxon>
        <taxon>Leishmania</taxon>
        <taxon>Leishmania braziliensis species complex</taxon>
    </lineage>
</organism>
<feature type="region of interest" description="Disordered" evidence="1">
    <location>
        <begin position="780"/>
        <end position="813"/>
    </location>
</feature>
<feature type="compositionally biased region" description="Low complexity" evidence="1">
    <location>
        <begin position="1051"/>
        <end position="1062"/>
    </location>
</feature>
<dbReference type="Gene3D" id="2.60.200.20">
    <property type="match status" value="1"/>
</dbReference>
<feature type="compositionally biased region" description="Polar residues" evidence="1">
    <location>
        <begin position="150"/>
        <end position="163"/>
    </location>
</feature>
<dbReference type="SUPFAM" id="SSF49879">
    <property type="entry name" value="SMAD/FHA domain"/>
    <property type="match status" value="1"/>
</dbReference>
<dbReference type="InterPro" id="IPR000253">
    <property type="entry name" value="FHA_dom"/>
</dbReference>
<feature type="region of interest" description="Disordered" evidence="1">
    <location>
        <begin position="268"/>
        <end position="294"/>
    </location>
</feature>
<dbReference type="PROSITE" id="PS50011">
    <property type="entry name" value="PROTEIN_KINASE_DOM"/>
    <property type="match status" value="1"/>
</dbReference>
<evidence type="ECO:0000259" key="3">
    <source>
        <dbReference type="PROSITE" id="PS50011"/>
    </source>
</evidence>
<dbReference type="SUPFAM" id="SSF56112">
    <property type="entry name" value="Protein kinase-like (PK-like)"/>
    <property type="match status" value="1"/>
</dbReference>
<dbReference type="GO" id="GO:0004672">
    <property type="term" value="F:protein kinase activity"/>
    <property type="evidence" value="ECO:0007669"/>
    <property type="project" value="InterPro"/>
</dbReference>
<evidence type="ECO:0000256" key="1">
    <source>
        <dbReference type="SAM" id="MobiDB-lite"/>
    </source>
</evidence>
<feature type="region of interest" description="Disordered" evidence="1">
    <location>
        <begin position="149"/>
        <end position="168"/>
    </location>
</feature>
<evidence type="ECO:0000313" key="5">
    <source>
        <dbReference type="Proteomes" id="UP000319462"/>
    </source>
</evidence>
<dbReference type="InterPro" id="IPR000719">
    <property type="entry name" value="Prot_kinase_dom"/>
</dbReference>
<evidence type="ECO:0000259" key="2">
    <source>
        <dbReference type="PROSITE" id="PS50006"/>
    </source>
</evidence>
<dbReference type="InterPro" id="IPR008984">
    <property type="entry name" value="SMAD_FHA_dom_sf"/>
</dbReference>
<accession>A0A3P3YXE1</accession>
<dbReference type="CDD" id="cd00060">
    <property type="entry name" value="FHA"/>
    <property type="match status" value="1"/>
</dbReference>
<evidence type="ECO:0000313" key="4">
    <source>
        <dbReference type="EMBL" id="SYZ62639.1"/>
    </source>
</evidence>
<feature type="domain" description="FHA" evidence="2">
    <location>
        <begin position="314"/>
        <end position="347"/>
    </location>
</feature>
<dbReference type="InterPro" id="IPR011009">
    <property type="entry name" value="Kinase-like_dom_sf"/>
</dbReference>
<dbReference type="PROSITE" id="PS50006">
    <property type="entry name" value="FHA_DOMAIN"/>
    <property type="match status" value="1"/>
</dbReference>
<dbReference type="SMART" id="SM00220">
    <property type="entry name" value="S_TKc"/>
    <property type="match status" value="1"/>
</dbReference>
<dbReference type="InterPro" id="IPR008271">
    <property type="entry name" value="Ser/Thr_kinase_AS"/>
</dbReference>